<keyword evidence="2" id="KW-1185">Reference proteome</keyword>
<comment type="caution">
    <text evidence="1">The sequence shown here is derived from an EMBL/GenBank/DDBJ whole genome shotgun (WGS) entry which is preliminary data.</text>
</comment>
<sequence length="213" mass="23991">MFEEPGCEGAAEAAHFEELCTEERSVVALCAGEQCGVYRCKEVMEGSAAGVVVLARGGMAVLPSPQAGAQRYWGSAQELPKDTRPVFIIPWRHKPPLLPSQQQMLDEAAKERRKPHEQHHIFPRAFREWFTDKGIDIDQYVIPLEVEKHRSIHRGAKGGPWNAAWEKFIEARRGKPVPAQEIHRYAGQLIYEFQLFGPVLPFSKQPPPLPAGY</sequence>
<dbReference type="Pfam" id="PF09533">
    <property type="entry name" value="DUF2380"/>
    <property type="match status" value="1"/>
</dbReference>
<evidence type="ECO:0008006" key="3">
    <source>
        <dbReference type="Google" id="ProtNLM"/>
    </source>
</evidence>
<protein>
    <recommendedName>
        <fullName evidence="3">Lipoprotein</fullName>
    </recommendedName>
</protein>
<dbReference type="AlphaFoldDB" id="A0A085WJB2"/>
<dbReference type="InterPro" id="IPR011755">
    <property type="entry name" value="CHP02269_MYXXA"/>
</dbReference>
<accession>A0A085WJB2</accession>
<dbReference type="EMBL" id="JMCB01000007">
    <property type="protein sequence ID" value="KFE67775.1"/>
    <property type="molecule type" value="Genomic_DNA"/>
</dbReference>
<gene>
    <name evidence="1" type="ORF">DB31_8258</name>
</gene>
<name>A0A085WJB2_9BACT</name>
<dbReference type="NCBIfam" id="TIGR02269">
    <property type="entry name" value="TIGR02269 family lipoprotein"/>
    <property type="match status" value="1"/>
</dbReference>
<dbReference type="STRING" id="394096.DB31_8258"/>
<dbReference type="Proteomes" id="UP000028725">
    <property type="component" value="Unassembled WGS sequence"/>
</dbReference>
<organism evidence="1 2">
    <name type="scientific">Hyalangium minutum</name>
    <dbReference type="NCBI Taxonomy" id="394096"/>
    <lineage>
        <taxon>Bacteria</taxon>
        <taxon>Pseudomonadati</taxon>
        <taxon>Myxococcota</taxon>
        <taxon>Myxococcia</taxon>
        <taxon>Myxococcales</taxon>
        <taxon>Cystobacterineae</taxon>
        <taxon>Archangiaceae</taxon>
        <taxon>Hyalangium</taxon>
    </lineage>
</organism>
<reference evidence="1 2" key="1">
    <citation type="submission" date="2014-04" db="EMBL/GenBank/DDBJ databases">
        <title>Genome assembly of Hyalangium minutum DSM 14724.</title>
        <authorList>
            <person name="Sharma G."/>
            <person name="Subramanian S."/>
        </authorList>
    </citation>
    <scope>NUCLEOTIDE SEQUENCE [LARGE SCALE GENOMIC DNA]</scope>
    <source>
        <strain evidence="1 2">DSM 14724</strain>
    </source>
</reference>
<evidence type="ECO:0000313" key="2">
    <source>
        <dbReference type="Proteomes" id="UP000028725"/>
    </source>
</evidence>
<proteinExistence type="predicted"/>
<evidence type="ECO:0000313" key="1">
    <source>
        <dbReference type="EMBL" id="KFE67775.1"/>
    </source>
</evidence>